<dbReference type="InterPro" id="IPR052516">
    <property type="entry name" value="N-heterocyclic_Hydroxylase"/>
</dbReference>
<dbReference type="GO" id="GO:0016491">
    <property type="term" value="F:oxidoreductase activity"/>
    <property type="evidence" value="ECO:0007669"/>
    <property type="project" value="UniProtKB-KW"/>
</dbReference>
<reference evidence="3" key="1">
    <citation type="submission" date="2014-11" db="EMBL/GenBank/DDBJ databases">
        <authorList>
            <person name="Hornung B.V."/>
        </authorList>
    </citation>
    <scope>NUCLEOTIDE SEQUENCE</scope>
    <source>
        <strain evidence="3">INE</strain>
    </source>
</reference>
<dbReference type="EMBL" id="LR746496">
    <property type="protein sequence ID" value="CAA7600821.1"/>
    <property type="molecule type" value="Genomic_DNA"/>
</dbReference>
<evidence type="ECO:0000313" key="3">
    <source>
        <dbReference type="EMBL" id="CEJ09242.1"/>
    </source>
</evidence>
<sequence length="335" mass="34810">MKKHGYGIGNMWYGVGNTAAPNPSGAFVDFLDDGTVIVLSGCADIGQGSSTVLAQIAAETLGVGLENVAVIAADTEVTPDAGATSASRQTYISGNAVRFAAEKAREQVIAQAAERLNLPADNVSLKDGQIWHQDEPTGTKIQDVIAQCRSKGILTLGQGWFNPVTTKLDPLTGQGAPYATYAFATQVAEVEADTETGVIEVKRIVAAHDVGRAINPQNVEGQIEGGCIMGMGYALLEEVAVNQGRIENPALSTYLIPTALDIPEMFPVIVEDEEPSGPYGAKGVGEPALVPTAAAIANAVADALGIRLYDLPLTPEKIVAAIRAAAEESELGLNG</sequence>
<keyword evidence="4" id="KW-1185">Reference proteome</keyword>
<feature type="domain" description="Aldehyde oxidase/xanthine dehydrogenase second molybdopterin binding" evidence="1">
    <location>
        <begin position="2"/>
        <end position="263"/>
    </location>
</feature>
<dbReference type="RefSeq" id="WP_261487576.1">
    <property type="nucleotide sequence ID" value="NZ_CDGJ01000117.1"/>
</dbReference>
<organism evidence="2">
    <name type="scientific">Acididesulfobacillus acetoxydans</name>
    <dbReference type="NCBI Taxonomy" id="1561005"/>
    <lineage>
        <taxon>Bacteria</taxon>
        <taxon>Bacillati</taxon>
        <taxon>Bacillota</taxon>
        <taxon>Clostridia</taxon>
        <taxon>Eubacteriales</taxon>
        <taxon>Peptococcaceae</taxon>
        <taxon>Acididesulfobacillus</taxon>
    </lineage>
</organism>
<dbReference type="Proteomes" id="UP001071230">
    <property type="component" value="Unassembled WGS sequence"/>
</dbReference>
<dbReference type="PANTHER" id="PTHR47495">
    <property type="entry name" value="ALDEHYDE DEHYDROGENASE"/>
    <property type="match status" value="1"/>
</dbReference>
<proteinExistence type="predicted"/>
<dbReference type="Proteomes" id="UP000836597">
    <property type="component" value="Chromosome"/>
</dbReference>
<dbReference type="AlphaFoldDB" id="A0A8S0WX93"/>
<evidence type="ECO:0000313" key="2">
    <source>
        <dbReference type="EMBL" id="CAA7600821.1"/>
    </source>
</evidence>
<dbReference type="EMBL" id="CDGJ01000117">
    <property type="protein sequence ID" value="CEJ09242.1"/>
    <property type="molecule type" value="Genomic_DNA"/>
</dbReference>
<dbReference type="KEGG" id="aacx:DEACI_1474"/>
<dbReference type="InterPro" id="IPR037165">
    <property type="entry name" value="AldOxase/xan_DH_Mopterin-bd_sf"/>
</dbReference>
<dbReference type="EC" id="1.-.-.-" evidence="2"/>
<dbReference type="Pfam" id="PF20256">
    <property type="entry name" value="MoCoBD_2"/>
    <property type="match status" value="1"/>
</dbReference>
<protein>
    <submittedName>
        <fullName evidence="2">Molybdopterin-binding domain of aldehyde dehydrogenase</fullName>
        <ecNumber evidence="2">1.-.-.-</ecNumber>
    </submittedName>
    <submittedName>
        <fullName evidence="3">Nicotinate dehydrogenase medium molybdopterin subunit</fullName>
    </submittedName>
</protein>
<keyword evidence="2" id="KW-0560">Oxidoreductase</keyword>
<dbReference type="InterPro" id="IPR046867">
    <property type="entry name" value="AldOxase/xan_DH_MoCoBD2"/>
</dbReference>
<dbReference type="PANTHER" id="PTHR47495:SF2">
    <property type="entry name" value="ALDEHYDE DEHYDROGENASE"/>
    <property type="match status" value="1"/>
</dbReference>
<name>A0A8S0WX93_9FIRM</name>
<reference evidence="2" key="2">
    <citation type="submission" date="2020-01" db="EMBL/GenBank/DDBJ databases">
        <authorList>
            <person name="Hornung B."/>
        </authorList>
    </citation>
    <scope>NUCLEOTIDE SEQUENCE</scope>
    <source>
        <strain evidence="2">PacBioINE</strain>
    </source>
</reference>
<dbReference type="Gene3D" id="3.30.365.10">
    <property type="entry name" value="Aldehyde oxidase/xanthine dehydrogenase, molybdopterin binding domain"/>
    <property type="match status" value="2"/>
</dbReference>
<evidence type="ECO:0000259" key="1">
    <source>
        <dbReference type="Pfam" id="PF20256"/>
    </source>
</evidence>
<evidence type="ECO:0000313" key="4">
    <source>
        <dbReference type="Proteomes" id="UP001071230"/>
    </source>
</evidence>
<accession>A0A8S0WX93</accession>
<gene>
    <name evidence="2" type="ORF">DEACI_1474</name>
    <name evidence="3" type="ORF">DEACI_3726</name>
</gene>
<dbReference type="SUPFAM" id="SSF56003">
    <property type="entry name" value="Molybdenum cofactor-binding domain"/>
    <property type="match status" value="1"/>
</dbReference>